<dbReference type="AlphaFoldDB" id="A0A1G9J7U2"/>
<dbReference type="EMBL" id="FNGV01000001">
    <property type="protein sequence ID" value="SDL33306.1"/>
    <property type="molecule type" value="Genomic_DNA"/>
</dbReference>
<organism evidence="2 3">
    <name type="scientific">Kriegella aquimaris</name>
    <dbReference type="NCBI Taxonomy" id="192904"/>
    <lineage>
        <taxon>Bacteria</taxon>
        <taxon>Pseudomonadati</taxon>
        <taxon>Bacteroidota</taxon>
        <taxon>Flavobacteriia</taxon>
        <taxon>Flavobacteriales</taxon>
        <taxon>Flavobacteriaceae</taxon>
        <taxon>Kriegella</taxon>
    </lineage>
</organism>
<gene>
    <name evidence="2" type="ORF">SAMN04488514_101434</name>
</gene>
<reference evidence="2 3" key="1">
    <citation type="submission" date="2016-10" db="EMBL/GenBank/DDBJ databases">
        <authorList>
            <person name="de Groot N.N."/>
        </authorList>
    </citation>
    <scope>NUCLEOTIDE SEQUENCE [LARGE SCALE GENOMIC DNA]</scope>
    <source>
        <strain evidence="2 3">DSM 19886</strain>
    </source>
</reference>
<keyword evidence="1" id="KW-0472">Membrane</keyword>
<evidence type="ECO:0000313" key="3">
    <source>
        <dbReference type="Proteomes" id="UP000199440"/>
    </source>
</evidence>
<keyword evidence="1" id="KW-1133">Transmembrane helix</keyword>
<evidence type="ECO:0000256" key="1">
    <source>
        <dbReference type="SAM" id="Phobius"/>
    </source>
</evidence>
<accession>A0A1G9J7U2</accession>
<keyword evidence="1" id="KW-0812">Transmembrane</keyword>
<keyword evidence="3" id="KW-1185">Reference proteome</keyword>
<evidence type="ECO:0000313" key="2">
    <source>
        <dbReference type="EMBL" id="SDL33306.1"/>
    </source>
</evidence>
<sequence length="39" mass="4912">MKQKDKMLDKIEWKKEYTLVLILNIFYILVFYYLMTAYT</sequence>
<proteinExistence type="predicted"/>
<dbReference type="Proteomes" id="UP000199440">
    <property type="component" value="Unassembled WGS sequence"/>
</dbReference>
<feature type="transmembrane region" description="Helical" evidence="1">
    <location>
        <begin position="16"/>
        <end position="35"/>
    </location>
</feature>
<name>A0A1G9J7U2_9FLAO</name>
<protein>
    <submittedName>
        <fullName evidence="2">Uncharacterized protein</fullName>
    </submittedName>
</protein>